<dbReference type="PRINTS" id="PR00032">
    <property type="entry name" value="HTHARAC"/>
</dbReference>
<keyword evidence="2" id="KW-0238">DNA-binding</keyword>
<gene>
    <name evidence="5" type="ORF">OB236_28865</name>
</gene>
<protein>
    <submittedName>
        <fullName evidence="5">AraC family transcriptional regulator</fullName>
    </submittedName>
</protein>
<evidence type="ECO:0000313" key="5">
    <source>
        <dbReference type="EMBL" id="MCU6796140.1"/>
    </source>
</evidence>
<evidence type="ECO:0000313" key="6">
    <source>
        <dbReference type="Proteomes" id="UP001652445"/>
    </source>
</evidence>
<feature type="domain" description="HTH araC/xylS-type" evidence="4">
    <location>
        <begin position="189"/>
        <end position="287"/>
    </location>
</feature>
<dbReference type="SMART" id="SM00342">
    <property type="entry name" value="HTH_ARAC"/>
    <property type="match status" value="1"/>
</dbReference>
<evidence type="ECO:0000256" key="3">
    <source>
        <dbReference type="ARBA" id="ARBA00023163"/>
    </source>
</evidence>
<comment type="caution">
    <text evidence="5">The sequence shown here is derived from an EMBL/GenBank/DDBJ whole genome shotgun (WGS) entry which is preliminary data.</text>
</comment>
<dbReference type="PANTHER" id="PTHR43280">
    <property type="entry name" value="ARAC-FAMILY TRANSCRIPTIONAL REGULATOR"/>
    <property type="match status" value="1"/>
</dbReference>
<dbReference type="InterPro" id="IPR003313">
    <property type="entry name" value="AraC-bd"/>
</dbReference>
<dbReference type="SUPFAM" id="SSF51215">
    <property type="entry name" value="Regulatory protein AraC"/>
    <property type="match status" value="1"/>
</dbReference>
<keyword evidence="6" id="KW-1185">Reference proteome</keyword>
<name>A0ABT2UNA9_9BACL</name>
<dbReference type="Gene3D" id="1.10.10.60">
    <property type="entry name" value="Homeodomain-like"/>
    <property type="match status" value="2"/>
</dbReference>
<evidence type="ECO:0000256" key="2">
    <source>
        <dbReference type="ARBA" id="ARBA00023125"/>
    </source>
</evidence>
<dbReference type="InterPro" id="IPR018060">
    <property type="entry name" value="HTH_AraC"/>
</dbReference>
<dbReference type="Gene3D" id="2.60.120.10">
    <property type="entry name" value="Jelly Rolls"/>
    <property type="match status" value="1"/>
</dbReference>
<dbReference type="PROSITE" id="PS01124">
    <property type="entry name" value="HTH_ARAC_FAMILY_2"/>
    <property type="match status" value="1"/>
</dbReference>
<proteinExistence type="predicted"/>
<dbReference type="InterPro" id="IPR020449">
    <property type="entry name" value="Tscrpt_reg_AraC-type_HTH"/>
</dbReference>
<dbReference type="Pfam" id="PF02311">
    <property type="entry name" value="AraC_binding"/>
    <property type="match status" value="1"/>
</dbReference>
<dbReference type="InterPro" id="IPR037923">
    <property type="entry name" value="HTH-like"/>
</dbReference>
<dbReference type="InterPro" id="IPR014710">
    <property type="entry name" value="RmlC-like_jellyroll"/>
</dbReference>
<evidence type="ECO:0000256" key="1">
    <source>
        <dbReference type="ARBA" id="ARBA00023015"/>
    </source>
</evidence>
<dbReference type="InterPro" id="IPR018062">
    <property type="entry name" value="HTH_AraC-typ_CS"/>
</dbReference>
<evidence type="ECO:0000259" key="4">
    <source>
        <dbReference type="PROSITE" id="PS01124"/>
    </source>
</evidence>
<dbReference type="PROSITE" id="PS00041">
    <property type="entry name" value="HTH_ARAC_FAMILY_1"/>
    <property type="match status" value="1"/>
</dbReference>
<dbReference type="PANTHER" id="PTHR43280:SF2">
    <property type="entry name" value="HTH-TYPE TRANSCRIPTIONAL REGULATOR EXSA"/>
    <property type="match status" value="1"/>
</dbReference>
<dbReference type="Proteomes" id="UP001652445">
    <property type="component" value="Unassembled WGS sequence"/>
</dbReference>
<dbReference type="SUPFAM" id="SSF46689">
    <property type="entry name" value="Homeodomain-like"/>
    <property type="match status" value="2"/>
</dbReference>
<dbReference type="InterPro" id="IPR009057">
    <property type="entry name" value="Homeodomain-like_sf"/>
</dbReference>
<accession>A0ABT2UNA9</accession>
<reference evidence="5 6" key="1">
    <citation type="submission" date="2022-09" db="EMBL/GenBank/DDBJ databases">
        <authorList>
            <person name="Han X.L."/>
            <person name="Wang Q."/>
            <person name="Lu T."/>
        </authorList>
    </citation>
    <scope>NUCLEOTIDE SEQUENCE [LARGE SCALE GENOMIC DNA]</scope>
    <source>
        <strain evidence="5 6">WQ 127069</strain>
    </source>
</reference>
<organism evidence="5 6">
    <name type="scientific">Paenibacillus baimaensis</name>
    <dbReference type="NCBI Taxonomy" id="2982185"/>
    <lineage>
        <taxon>Bacteria</taxon>
        <taxon>Bacillati</taxon>
        <taxon>Bacillota</taxon>
        <taxon>Bacilli</taxon>
        <taxon>Bacillales</taxon>
        <taxon>Paenibacillaceae</taxon>
        <taxon>Paenibacillus</taxon>
    </lineage>
</organism>
<dbReference type="EMBL" id="JAOQIO010000098">
    <property type="protein sequence ID" value="MCU6796140.1"/>
    <property type="molecule type" value="Genomic_DNA"/>
</dbReference>
<keyword evidence="1" id="KW-0805">Transcription regulation</keyword>
<sequence>MAAFSEGVGPMLTPGELAARLNKLVISLLLVGHQKCSPEWRQLPRTIRHHSIWLIIKGKGSFTINGTHYPADPGKFFSFSPGMEVERQTDPEQPLEYYFFRFHYTETFDEKEQWISRSSEESPFPLEGMYTVHNTPQLIYLFEQLDILWKRRGHMTAMRRKILLLEFFMTLIQDFRAQKVAGNTTAAIELTQDYMVGHYQEPLTLEGLAQMAGLSISHYSRLFKKYIGYSPIDYLTHLRVDRAKELLMLSDYRLKSIASSVGYTDEFYFSRIFKKVTGVSPRDYAKKHRFVMSADRN</sequence>
<keyword evidence="3" id="KW-0804">Transcription</keyword>
<dbReference type="Pfam" id="PF12833">
    <property type="entry name" value="HTH_18"/>
    <property type="match status" value="1"/>
</dbReference>